<reference evidence="2 3" key="2">
    <citation type="journal article" date="2017" name="Genome Announc.">
        <title>Draft genome sequence of Aquitalea magnusonii strain H3, a plant growth-promoting bacterium of duckweed Lemna minor.</title>
        <authorList>
            <person name="Ishizawa H."/>
            <person name="Kuroda M."/>
            <person name="Ike M."/>
        </authorList>
    </citation>
    <scope>NUCLEOTIDE SEQUENCE [LARGE SCALE GENOMIC DNA]</scope>
    <source>
        <strain evidence="2 3">H3</strain>
    </source>
</reference>
<dbReference type="RefSeq" id="WP_089084298.1">
    <property type="nucleotide sequence ID" value="NZ_AP018823.1"/>
</dbReference>
<dbReference type="Proteomes" id="UP000198290">
    <property type="component" value="Chromosome"/>
</dbReference>
<name>A0A3G9GHU6_9NEIS</name>
<feature type="signal peptide" evidence="1">
    <location>
        <begin position="1"/>
        <end position="36"/>
    </location>
</feature>
<proteinExistence type="predicted"/>
<reference evidence="3" key="3">
    <citation type="journal article" date="2017" name="Plant Physiol. Biochem.">
        <title>Differential oxidative and antioxidative response of duckweed Lemna minor toward plant growth promoting/inhibiting bacteria.</title>
        <authorList>
            <person name="Ishizawa H."/>
            <person name="Kuroda M."/>
            <person name="Morikawa M."/>
            <person name="Ike M."/>
        </authorList>
    </citation>
    <scope>NUCLEOTIDE SEQUENCE [LARGE SCALE GENOMIC DNA]</scope>
    <source>
        <strain evidence="3">H3</strain>
    </source>
</reference>
<evidence type="ECO:0000256" key="1">
    <source>
        <dbReference type="SAM" id="SignalP"/>
    </source>
</evidence>
<dbReference type="InterPro" id="IPR011990">
    <property type="entry name" value="TPR-like_helical_dom_sf"/>
</dbReference>
<evidence type="ECO:0000313" key="2">
    <source>
        <dbReference type="EMBL" id="BBF85227.1"/>
    </source>
</evidence>
<sequence>MKVSEAEHRNRYLMRPPWIRLLWCSAGMLAAAQAMAGICETVLDSAEADWRAGRITEVVHQLRQQELQCADKPRNNLVLGEALLLAGQPADALLPLERAVTLDPQDKAGWRALAQAWFMLGDNEATLKSLQTSPSAPVGLMRTEGIHWGFSVEEMRGYDSNVNQATDATSIIVPGLGNVRFQLNPLSRQNGDGYWGNAVHARGQWVLSPTMDVNLSVGDTRRNYDRLHVFSTENRNMAVRGNYSTAIGDWSAGMQYDQLFQAGQQVRTSLTSSLNWQAVRNSPSWPIIGLDIGSYHYMGRQPPMDGFVESVLSISNTFPLGRSSIGWALLAGQDEATVRRADGNREMVGMRLLATGPLFRNLEWFGWFGRVDSHYQHSNPVFMEKRHEILEDLTVGLNWTIYRGLSMRAQVSASRQRSNIKLFDYRRSDANLGLRYDFGR</sequence>
<evidence type="ECO:0000313" key="3">
    <source>
        <dbReference type="Proteomes" id="UP000198290"/>
    </source>
</evidence>
<dbReference type="OrthoDB" id="8585402at2"/>
<reference evidence="3" key="1">
    <citation type="journal article" date="2017" name="Biotechnol. Biofuels">
        <title>Evaluation of environmental bacterial communities as a factor affecting the growth of duckweed Lemna minor.</title>
        <authorList>
            <person name="Ishizawa H."/>
            <person name="Kuroda M."/>
            <person name="Morikawa M."/>
            <person name="Ike M."/>
        </authorList>
    </citation>
    <scope>NUCLEOTIDE SEQUENCE [LARGE SCALE GENOMIC DNA]</scope>
    <source>
        <strain evidence="3">H3</strain>
    </source>
</reference>
<dbReference type="KEGG" id="amah:DLM_1608"/>
<dbReference type="Gene3D" id="1.25.40.10">
    <property type="entry name" value="Tetratricopeptide repeat domain"/>
    <property type="match status" value="1"/>
</dbReference>
<dbReference type="AlphaFoldDB" id="A0A3G9GHU6"/>
<dbReference type="Pfam" id="PF13428">
    <property type="entry name" value="TPR_14"/>
    <property type="match status" value="1"/>
</dbReference>
<keyword evidence="1" id="KW-0732">Signal</keyword>
<feature type="chain" id="PRO_5018285954" description="DUF560 domain-containing protein" evidence="1">
    <location>
        <begin position="37"/>
        <end position="440"/>
    </location>
</feature>
<evidence type="ECO:0008006" key="4">
    <source>
        <dbReference type="Google" id="ProtNLM"/>
    </source>
</evidence>
<protein>
    <recommendedName>
        <fullName evidence="4">DUF560 domain-containing protein</fullName>
    </recommendedName>
</protein>
<dbReference type="EMBL" id="AP018823">
    <property type="protein sequence ID" value="BBF85227.1"/>
    <property type="molecule type" value="Genomic_DNA"/>
</dbReference>
<accession>A0A3G9GHU6</accession>
<gene>
    <name evidence="2" type="ORF">DLM_1608</name>
</gene>
<keyword evidence="3" id="KW-1185">Reference proteome</keyword>
<dbReference type="SUPFAM" id="SSF48452">
    <property type="entry name" value="TPR-like"/>
    <property type="match status" value="1"/>
</dbReference>
<organism evidence="2 3">
    <name type="scientific">Aquitalea magnusonii</name>
    <dbReference type="NCBI Taxonomy" id="332411"/>
    <lineage>
        <taxon>Bacteria</taxon>
        <taxon>Pseudomonadati</taxon>
        <taxon>Pseudomonadota</taxon>
        <taxon>Betaproteobacteria</taxon>
        <taxon>Neisseriales</taxon>
        <taxon>Chromobacteriaceae</taxon>
        <taxon>Aquitalea</taxon>
    </lineage>
</organism>